<keyword evidence="3" id="KW-1185">Reference proteome</keyword>
<feature type="transmembrane region" description="Helical" evidence="1">
    <location>
        <begin position="135"/>
        <end position="153"/>
    </location>
</feature>
<keyword evidence="1" id="KW-0812">Transmembrane</keyword>
<dbReference type="GeneID" id="33319474"/>
<keyword evidence="1" id="KW-1133">Transmembrane helix</keyword>
<evidence type="ECO:0000313" key="3">
    <source>
        <dbReference type="Proteomes" id="UP000250179"/>
    </source>
</evidence>
<dbReference type="AlphaFoldDB" id="A0A2Z2M811"/>
<name>A0A2Z2M811_THEPR</name>
<keyword evidence="1" id="KW-0472">Membrane</keyword>
<proteinExistence type="predicted"/>
<accession>A0A2Z2M811</accession>
<dbReference type="EMBL" id="CP014862">
    <property type="protein sequence ID" value="ASJ02407.1"/>
    <property type="molecule type" value="Genomic_DNA"/>
</dbReference>
<reference evidence="2 3" key="1">
    <citation type="submission" date="2016-03" db="EMBL/GenBank/DDBJ databases">
        <title>Complete genome sequence of Thermococcus profundus strain DT5432.</title>
        <authorList>
            <person name="Oger P.M."/>
        </authorList>
    </citation>
    <scope>NUCLEOTIDE SEQUENCE [LARGE SCALE GENOMIC DNA]</scope>
    <source>
        <strain evidence="2 3">DT 5432</strain>
    </source>
</reference>
<dbReference type="RefSeq" id="WP_088857669.1">
    <property type="nucleotide sequence ID" value="NZ_CP014862.1"/>
</dbReference>
<organism evidence="2 3">
    <name type="scientific">Thermococcus profundus</name>
    <dbReference type="NCBI Taxonomy" id="49899"/>
    <lineage>
        <taxon>Archaea</taxon>
        <taxon>Methanobacteriati</taxon>
        <taxon>Methanobacteriota</taxon>
        <taxon>Thermococci</taxon>
        <taxon>Thermococcales</taxon>
        <taxon>Thermococcaceae</taxon>
        <taxon>Thermococcus</taxon>
    </lineage>
</organism>
<gene>
    <name evidence="2" type="ORF">A3L09_03640</name>
</gene>
<dbReference type="Proteomes" id="UP000250179">
    <property type="component" value="Chromosome"/>
</dbReference>
<evidence type="ECO:0000313" key="2">
    <source>
        <dbReference type="EMBL" id="ASJ02407.1"/>
    </source>
</evidence>
<evidence type="ECO:0000256" key="1">
    <source>
        <dbReference type="SAM" id="Phobius"/>
    </source>
</evidence>
<feature type="transmembrane region" description="Helical" evidence="1">
    <location>
        <begin position="80"/>
        <end position="100"/>
    </location>
</feature>
<feature type="transmembrane region" description="Helical" evidence="1">
    <location>
        <begin position="107"/>
        <end position="123"/>
    </location>
</feature>
<protein>
    <submittedName>
        <fullName evidence="2">Uncharacterized protein</fullName>
    </submittedName>
</protein>
<dbReference type="OrthoDB" id="101985at2157"/>
<dbReference type="KEGG" id="tprf:A3L09_03640"/>
<sequence length="155" mass="16385">MKPVPFLAALLVIVAMTMPWFTPGSKEPGIQMFGVASVGEHSDNKDSAGLSFIDVARNVYLNRDVLNQNLRLEEKGGVPGMLLSFIAFPLIIIGAVTGLFKGKFGHGIGLVGMVILTLALVYGNGRSTGSLRIGSGYLLAWVGFSVGLVSSAFQK</sequence>